<dbReference type="InterPro" id="IPR009078">
    <property type="entry name" value="Ferritin-like_SF"/>
</dbReference>
<dbReference type="PANTHER" id="PTHR42637">
    <property type="entry name" value="TRNA-(MS[2]IO[6]A)-HYDROXYLASE"/>
    <property type="match status" value="1"/>
</dbReference>
<dbReference type="Gene3D" id="1.20.1260.10">
    <property type="match status" value="1"/>
</dbReference>
<dbReference type="InterPro" id="IPR010386">
    <property type="entry name" value="tRNA-Hydrxlase_MiaE"/>
</dbReference>
<evidence type="ECO:0000313" key="1">
    <source>
        <dbReference type="EMBL" id="HGT48349.1"/>
    </source>
</evidence>
<dbReference type="GO" id="GO:0006400">
    <property type="term" value="P:tRNA modification"/>
    <property type="evidence" value="ECO:0007669"/>
    <property type="project" value="InterPro"/>
</dbReference>
<name>A0A832DGN7_9BACT</name>
<dbReference type="CDD" id="cd07910">
    <property type="entry name" value="MiaE"/>
    <property type="match status" value="1"/>
</dbReference>
<reference evidence="1" key="1">
    <citation type="journal article" date="2020" name="mSystems">
        <title>Genome- and Community-Level Interaction Insights into Carbon Utilization and Element Cycling Functions of Hydrothermarchaeota in Hydrothermal Sediment.</title>
        <authorList>
            <person name="Zhou Z."/>
            <person name="Liu Y."/>
            <person name="Xu W."/>
            <person name="Pan J."/>
            <person name="Luo Z.H."/>
            <person name="Li M."/>
        </authorList>
    </citation>
    <scope>NUCLEOTIDE SEQUENCE [LARGE SCALE GENOMIC DNA]</scope>
    <source>
        <strain evidence="1">SpSt-500</strain>
    </source>
</reference>
<dbReference type="SUPFAM" id="SSF47240">
    <property type="entry name" value="Ferritin-like"/>
    <property type="match status" value="1"/>
</dbReference>
<proteinExistence type="predicted"/>
<dbReference type="InterPro" id="IPR012347">
    <property type="entry name" value="Ferritin-like"/>
</dbReference>
<accession>A0A832DGN7</accession>
<organism evidence="1">
    <name type="scientific">Ignavibacterium album</name>
    <dbReference type="NCBI Taxonomy" id="591197"/>
    <lineage>
        <taxon>Bacteria</taxon>
        <taxon>Pseudomonadati</taxon>
        <taxon>Ignavibacteriota</taxon>
        <taxon>Ignavibacteria</taxon>
        <taxon>Ignavibacteriales</taxon>
        <taxon>Ignavibacteriaceae</taxon>
        <taxon>Ignavibacterium</taxon>
    </lineage>
</organism>
<dbReference type="EMBL" id="DSVI01000015">
    <property type="protein sequence ID" value="HGT48349.1"/>
    <property type="molecule type" value="Genomic_DNA"/>
</dbReference>
<dbReference type="Pfam" id="PF06175">
    <property type="entry name" value="MiaE"/>
    <property type="match status" value="1"/>
</dbReference>
<gene>
    <name evidence="1" type="ORF">ENS56_09955</name>
</gene>
<comment type="caution">
    <text evidence="1">The sequence shown here is derived from an EMBL/GenBank/DDBJ whole genome shotgun (WGS) entry which is preliminary data.</text>
</comment>
<protein>
    <submittedName>
        <fullName evidence="1">tRNA-(Ms[2]io[6]A)-hydroxylase</fullName>
    </submittedName>
</protein>
<dbReference type="PIRSF" id="PIRSF020736">
    <property type="entry name" value="MiaE"/>
    <property type="match status" value="1"/>
</dbReference>
<dbReference type="AlphaFoldDB" id="A0A832DGN7"/>
<sequence>MLCLKNKSNAEWIKVALENLPLVIMDHAHCEKKAAGTGMSLLSTYFDKKEISYSMSDLVEEEIGHYRSVIKILEKMGLTLGRDEGDEYAKKLLSFVNKNEPERMLDRLLTAGIIEARSCERLQILAENINDQELRKFYKELSDSEAGHYVTFVRLAKIYFDENVVKKRLDELTAIEAEIIKNLLNKPLMHG</sequence>
<dbReference type="GO" id="GO:0045301">
    <property type="term" value="F:tRNA 2-(methylsulfanyl)-N(6)-isopentenyladenosine(37) hydroxylase activity"/>
    <property type="evidence" value="ECO:0007669"/>
    <property type="project" value="InterPro"/>
</dbReference>
<dbReference type="PANTHER" id="PTHR42637:SF1">
    <property type="entry name" value="TRNA 2-(METHYLSULFANYL)-N(6)-ISOPENTENYLADENOSINE(37) HYDROXYLASE"/>
    <property type="match status" value="1"/>
</dbReference>